<gene>
    <name evidence="2" type="primary">proX</name>
    <name evidence="2" type="ORF">JAO82_13300</name>
</gene>
<evidence type="ECO:0000313" key="3">
    <source>
        <dbReference type="Proteomes" id="UP000613255"/>
    </source>
</evidence>
<comment type="caution">
    <text evidence="2">The sequence shown here is derived from an EMBL/GenBank/DDBJ whole genome shotgun (WGS) entry which is preliminary data.</text>
</comment>
<accession>A0A934HUP6</accession>
<dbReference type="InterPro" id="IPR007210">
    <property type="entry name" value="ABC_Gly_betaine_transp_sub-bd"/>
</dbReference>
<keyword evidence="3" id="KW-1185">Reference proteome</keyword>
<organism evidence="2 3">
    <name type="scientific">Pontibaca salina</name>
    <dbReference type="NCBI Taxonomy" id="2795731"/>
    <lineage>
        <taxon>Bacteria</taxon>
        <taxon>Pseudomonadati</taxon>
        <taxon>Pseudomonadota</taxon>
        <taxon>Alphaproteobacteria</taxon>
        <taxon>Rhodobacterales</taxon>
        <taxon>Roseobacteraceae</taxon>
        <taxon>Pontibaca</taxon>
    </lineage>
</organism>
<protein>
    <submittedName>
        <fullName evidence="2">Glycine betaine/L-proline ABC transporter substrate-binding protein ProX</fullName>
    </submittedName>
</protein>
<feature type="domain" description="ABC-type glycine betaine transport system substrate-binding" evidence="1">
    <location>
        <begin position="41"/>
        <end position="311"/>
    </location>
</feature>
<evidence type="ECO:0000313" key="2">
    <source>
        <dbReference type="EMBL" id="MBI6630855.1"/>
    </source>
</evidence>
<dbReference type="SUPFAM" id="SSF53850">
    <property type="entry name" value="Periplasmic binding protein-like II"/>
    <property type="match status" value="1"/>
</dbReference>
<dbReference type="Pfam" id="PF04069">
    <property type="entry name" value="OpuAC"/>
    <property type="match status" value="1"/>
</dbReference>
<proteinExistence type="predicted"/>
<dbReference type="GO" id="GO:0022857">
    <property type="term" value="F:transmembrane transporter activity"/>
    <property type="evidence" value="ECO:0007669"/>
    <property type="project" value="InterPro"/>
</dbReference>
<dbReference type="GO" id="GO:0043190">
    <property type="term" value="C:ATP-binding cassette (ABC) transporter complex"/>
    <property type="evidence" value="ECO:0007669"/>
    <property type="project" value="InterPro"/>
</dbReference>
<reference evidence="2" key="1">
    <citation type="submission" date="2020-12" db="EMBL/GenBank/DDBJ databases">
        <title>Pontibaca salina gen. nov., sp. nov., isolated from marine sediment.</title>
        <authorList>
            <person name="Bo J."/>
            <person name="Wang S."/>
            <person name="Song X."/>
            <person name="Du Z."/>
        </authorList>
    </citation>
    <scope>NUCLEOTIDE SEQUENCE</scope>
    <source>
        <strain evidence="2">S1109L</strain>
    </source>
</reference>
<dbReference type="NCBIfam" id="NF008334">
    <property type="entry name" value="PRK11119.1"/>
    <property type="match status" value="1"/>
</dbReference>
<dbReference type="AlphaFoldDB" id="A0A934HUP6"/>
<dbReference type="CDD" id="cd13638">
    <property type="entry name" value="PBP2_EcProx_like"/>
    <property type="match status" value="1"/>
</dbReference>
<dbReference type="RefSeq" id="WP_198686914.1">
    <property type="nucleotide sequence ID" value="NZ_JAEIJD010000015.1"/>
</dbReference>
<sequence length="330" mass="36042">MFRLGIAGAASAYITLAGVAGASEKPGENVTARPIEGTVLEERFQNQIIYRALQELGYEIAEPQSVEYQTIHLAIGAGDGDFTTVHYDPLHDPFFEESGGEAAMSRAGHLIKGAVQGYLVDKASYDAGITNIGALADPEIAARFDTNGDGSADLAGCPPGWGCERVIEHHLTEYGLRDTVTHNQGAYNAVIADTIANHQDGKPVIYYTWTPYWVSGVLVPGKNVEWLEVPYTSLPDDRADNTIYDGKNLGFSVNELRILANKEFLDANPAAAKLFELAEIDIDDVSAENYKMREGEDSIKDIDRHVDQWIETNRNTYDSWIAAAREAAKG</sequence>
<dbReference type="EMBL" id="JAEIJD010000015">
    <property type="protein sequence ID" value="MBI6630855.1"/>
    <property type="molecule type" value="Genomic_DNA"/>
</dbReference>
<name>A0A934HUP6_9RHOB</name>
<evidence type="ECO:0000259" key="1">
    <source>
        <dbReference type="Pfam" id="PF04069"/>
    </source>
</evidence>
<dbReference type="Proteomes" id="UP000613255">
    <property type="component" value="Unassembled WGS sequence"/>
</dbReference>
<dbReference type="Gene3D" id="3.40.190.100">
    <property type="entry name" value="Glycine betaine-binding periplasmic protein, domain 2"/>
    <property type="match status" value="1"/>
</dbReference>
<dbReference type="Gene3D" id="3.40.190.10">
    <property type="entry name" value="Periplasmic binding protein-like II"/>
    <property type="match status" value="1"/>
</dbReference>